<proteinExistence type="predicted"/>
<gene>
    <name evidence="2" type="ORF">NCTC10702_02303</name>
</gene>
<name>A0A380EHV8_STAAU</name>
<organism evidence="2 3">
    <name type="scientific">Staphylococcus aureus</name>
    <dbReference type="NCBI Taxonomy" id="1280"/>
    <lineage>
        <taxon>Bacteria</taxon>
        <taxon>Bacillati</taxon>
        <taxon>Bacillota</taxon>
        <taxon>Bacilli</taxon>
        <taxon>Bacillales</taxon>
        <taxon>Staphylococcaceae</taxon>
        <taxon>Staphylococcus</taxon>
    </lineage>
</organism>
<dbReference type="EMBL" id="UHBY01000003">
    <property type="protein sequence ID" value="SUL35482.1"/>
    <property type="molecule type" value="Genomic_DNA"/>
</dbReference>
<reference evidence="2 3" key="1">
    <citation type="submission" date="2018-06" db="EMBL/GenBank/DDBJ databases">
        <authorList>
            <consortium name="Pathogen Informatics"/>
            <person name="Doyle S."/>
        </authorList>
    </citation>
    <scope>NUCLEOTIDE SEQUENCE [LARGE SCALE GENOMIC DNA]</scope>
    <source>
        <strain evidence="2 3">NCTC10702</strain>
    </source>
</reference>
<evidence type="ECO:0000313" key="2">
    <source>
        <dbReference type="EMBL" id="SUL35482.1"/>
    </source>
</evidence>
<protein>
    <submittedName>
        <fullName evidence="2">PepSY-associated TM helix family protein</fullName>
    </submittedName>
</protein>
<dbReference type="AlphaFoldDB" id="A0A380EHV8"/>
<accession>A0A380EHV8</accession>
<sequence length="97" mass="10596">MNELPWATRKNKQPASSEKGSSGHHGNAAMPQTKLDYQISIDKVVEQAQKAGIKKPFSIVYPSDKNGTFIVSNTSNSGVTGLDVSPYKEQTLLFRSI</sequence>
<feature type="region of interest" description="Disordered" evidence="1">
    <location>
        <begin position="1"/>
        <end position="32"/>
    </location>
</feature>
<dbReference type="Proteomes" id="UP000254116">
    <property type="component" value="Unassembled WGS sequence"/>
</dbReference>
<evidence type="ECO:0000256" key="1">
    <source>
        <dbReference type="SAM" id="MobiDB-lite"/>
    </source>
</evidence>
<evidence type="ECO:0000313" key="3">
    <source>
        <dbReference type="Proteomes" id="UP000254116"/>
    </source>
</evidence>